<feature type="transmembrane region" description="Helical" evidence="5">
    <location>
        <begin position="205"/>
        <end position="225"/>
    </location>
</feature>
<name>A0A1N6KQI1_9BURK</name>
<dbReference type="InterPro" id="IPR050638">
    <property type="entry name" value="AA-Vitamin_Transporters"/>
</dbReference>
<dbReference type="AlphaFoldDB" id="A0A1N6KQI1"/>
<accession>A0A1N6KQI1</accession>
<proteinExistence type="predicted"/>
<dbReference type="EMBL" id="FSRU01000002">
    <property type="protein sequence ID" value="SIO58783.1"/>
    <property type="molecule type" value="Genomic_DNA"/>
</dbReference>
<feature type="transmembrane region" description="Helical" evidence="5">
    <location>
        <begin position="176"/>
        <end position="193"/>
    </location>
</feature>
<dbReference type="InterPro" id="IPR000620">
    <property type="entry name" value="EamA_dom"/>
</dbReference>
<evidence type="ECO:0000259" key="6">
    <source>
        <dbReference type="Pfam" id="PF00892"/>
    </source>
</evidence>
<keyword evidence="4 5" id="KW-0472">Membrane</keyword>
<evidence type="ECO:0000256" key="4">
    <source>
        <dbReference type="ARBA" id="ARBA00023136"/>
    </source>
</evidence>
<feature type="transmembrane region" description="Helical" evidence="5">
    <location>
        <begin position="237"/>
        <end position="257"/>
    </location>
</feature>
<dbReference type="Proteomes" id="UP000185151">
    <property type="component" value="Unassembled WGS sequence"/>
</dbReference>
<keyword evidence="3 5" id="KW-1133">Transmembrane helix</keyword>
<evidence type="ECO:0000256" key="3">
    <source>
        <dbReference type="ARBA" id="ARBA00022989"/>
    </source>
</evidence>
<feature type="transmembrane region" description="Helical" evidence="5">
    <location>
        <begin position="119"/>
        <end position="137"/>
    </location>
</feature>
<sequence>MNFLELVLLAAIWGASFLFMRIAAPEFGPIPLMALRVGIAMLVMLPVLRSPAARQQLRTHRWPLFVVGVTNSAVPFCLLAYAALSVNAGMDSVLNATTPLWAALIAAAGFQVALGRQQIFGLLTGFAGVVVLVWDSLGAGSAGVPLAIAAALLAALFYGFAVNYSKRRLAGVKPQVVAFGSQCFAALVLWPLAATCWPRHAIGASIWACVVALGVVCTAVAYLLFFRLIERAGSTYAASVTFLIPVFGVLWGAALLGETVTPSMLAGCLIVLVGTVIASGRFSGMRIRGA</sequence>
<evidence type="ECO:0000256" key="2">
    <source>
        <dbReference type="ARBA" id="ARBA00022692"/>
    </source>
</evidence>
<dbReference type="GO" id="GO:0016020">
    <property type="term" value="C:membrane"/>
    <property type="evidence" value="ECO:0007669"/>
    <property type="project" value="UniProtKB-SubCell"/>
</dbReference>
<feature type="transmembrane region" description="Helical" evidence="5">
    <location>
        <begin position="143"/>
        <end position="164"/>
    </location>
</feature>
<feature type="transmembrane region" description="Helical" evidence="5">
    <location>
        <begin position="64"/>
        <end position="84"/>
    </location>
</feature>
<dbReference type="InterPro" id="IPR037185">
    <property type="entry name" value="EmrE-like"/>
</dbReference>
<organism evidence="7 8">
    <name type="scientific">Paraburkholderia phenazinium</name>
    <dbReference type="NCBI Taxonomy" id="60549"/>
    <lineage>
        <taxon>Bacteria</taxon>
        <taxon>Pseudomonadati</taxon>
        <taxon>Pseudomonadota</taxon>
        <taxon>Betaproteobacteria</taxon>
        <taxon>Burkholderiales</taxon>
        <taxon>Burkholderiaceae</taxon>
        <taxon>Paraburkholderia</taxon>
    </lineage>
</organism>
<dbReference type="SUPFAM" id="SSF103481">
    <property type="entry name" value="Multidrug resistance efflux transporter EmrE"/>
    <property type="match status" value="2"/>
</dbReference>
<feature type="domain" description="EamA" evidence="6">
    <location>
        <begin position="147"/>
        <end position="279"/>
    </location>
</feature>
<feature type="transmembrane region" description="Helical" evidence="5">
    <location>
        <begin position="33"/>
        <end position="52"/>
    </location>
</feature>
<evidence type="ECO:0000313" key="7">
    <source>
        <dbReference type="EMBL" id="SIO58783.1"/>
    </source>
</evidence>
<dbReference type="OrthoDB" id="9810556at2"/>
<evidence type="ECO:0000256" key="1">
    <source>
        <dbReference type="ARBA" id="ARBA00004141"/>
    </source>
</evidence>
<reference evidence="7 8" key="1">
    <citation type="submission" date="2016-11" db="EMBL/GenBank/DDBJ databases">
        <authorList>
            <person name="Jaros S."/>
            <person name="Januszkiewicz K."/>
            <person name="Wedrychowicz H."/>
        </authorList>
    </citation>
    <scope>NUCLEOTIDE SEQUENCE [LARGE SCALE GENOMIC DNA]</scope>
    <source>
        <strain evidence="7 8">GAS95</strain>
    </source>
</reference>
<dbReference type="RefSeq" id="WP_074298927.1">
    <property type="nucleotide sequence ID" value="NZ_FSRU01000002.1"/>
</dbReference>
<keyword evidence="8" id="KW-1185">Reference proteome</keyword>
<protein>
    <submittedName>
        <fullName evidence="7">Threonine/homoserine efflux transporter RhtA</fullName>
    </submittedName>
</protein>
<dbReference type="Pfam" id="PF00892">
    <property type="entry name" value="EamA"/>
    <property type="match status" value="2"/>
</dbReference>
<feature type="transmembrane region" description="Helical" evidence="5">
    <location>
        <begin position="263"/>
        <end position="282"/>
    </location>
</feature>
<feature type="domain" description="EamA" evidence="6">
    <location>
        <begin position="7"/>
        <end position="133"/>
    </location>
</feature>
<keyword evidence="2 5" id="KW-0812">Transmembrane</keyword>
<dbReference type="PANTHER" id="PTHR32322">
    <property type="entry name" value="INNER MEMBRANE TRANSPORTER"/>
    <property type="match status" value="1"/>
</dbReference>
<dbReference type="PANTHER" id="PTHR32322:SF9">
    <property type="entry name" value="AMINO-ACID METABOLITE EFFLUX PUMP-RELATED"/>
    <property type="match status" value="1"/>
</dbReference>
<evidence type="ECO:0000313" key="8">
    <source>
        <dbReference type="Proteomes" id="UP000185151"/>
    </source>
</evidence>
<feature type="transmembrane region" description="Helical" evidence="5">
    <location>
        <begin position="96"/>
        <end position="114"/>
    </location>
</feature>
<gene>
    <name evidence="7" type="ORF">SAMN05444165_4277</name>
</gene>
<comment type="subcellular location">
    <subcellularLocation>
        <location evidence="1">Membrane</location>
        <topology evidence="1">Multi-pass membrane protein</topology>
    </subcellularLocation>
</comment>
<evidence type="ECO:0000256" key="5">
    <source>
        <dbReference type="SAM" id="Phobius"/>
    </source>
</evidence>